<comment type="subunit">
    <text evidence="7">Part of a complex composed of FtsB, FtsL and FtsQ.</text>
</comment>
<keyword evidence="2 7" id="KW-0132">Cell division</keyword>
<sequence>MSSRSNSFFYIFITIVIFLIAILQYELWLSNTGLLSYKTLSADVISETKEVKDKTQANTKLYSEVISLRKNGEVLESLARQNMGLIKKGEIFYSVN</sequence>
<accession>A0A2Z4XZ25</accession>
<dbReference type="AlphaFoldDB" id="A0A2Z4XZ25"/>
<feature type="transmembrane region" description="Helical" evidence="8">
    <location>
        <begin position="7"/>
        <end position="25"/>
    </location>
</feature>
<dbReference type="RefSeq" id="WP_112870190.1">
    <property type="nucleotide sequence ID" value="NZ_CP021781.1"/>
</dbReference>
<keyword evidence="6 7" id="KW-0131">Cell cycle</keyword>
<comment type="function">
    <text evidence="7">Essential cell division protein. May link together the upstream cell division proteins, which are predominantly cytoplasmic, with the downstream cell division proteins, which are predominantly periplasmic.</text>
</comment>
<dbReference type="KEGG" id="fad:CDH04_06135"/>
<feature type="topological domain" description="Periplasmic" evidence="7">
    <location>
        <begin position="30"/>
        <end position="96"/>
    </location>
</feature>
<dbReference type="GO" id="GO:0032153">
    <property type="term" value="C:cell division site"/>
    <property type="evidence" value="ECO:0007669"/>
    <property type="project" value="UniProtKB-UniRule"/>
</dbReference>
<dbReference type="EMBL" id="CP043424">
    <property type="protein sequence ID" value="QIW12251.1"/>
    <property type="molecule type" value="Genomic_DNA"/>
</dbReference>
<keyword evidence="12" id="KW-1185">Reference proteome</keyword>
<dbReference type="PANTHER" id="PTHR37485:SF1">
    <property type="entry name" value="CELL DIVISION PROTEIN FTSB"/>
    <property type="match status" value="1"/>
</dbReference>
<evidence type="ECO:0000256" key="4">
    <source>
        <dbReference type="ARBA" id="ARBA00022989"/>
    </source>
</evidence>
<evidence type="ECO:0000256" key="3">
    <source>
        <dbReference type="ARBA" id="ARBA00022692"/>
    </source>
</evidence>
<reference evidence="9 11" key="1">
    <citation type="submission" date="2017-06" db="EMBL/GenBank/DDBJ databases">
        <title>Complete genome of Francisella adeliensis.</title>
        <authorList>
            <person name="Vallesi A."/>
            <person name="Sjodin A."/>
        </authorList>
    </citation>
    <scope>NUCLEOTIDE SEQUENCE [LARGE SCALE GENOMIC DNA]</scope>
    <source>
        <strain evidence="9 11">FDC440</strain>
    </source>
</reference>
<dbReference type="HAMAP" id="MF_00599">
    <property type="entry name" value="FtsB"/>
    <property type="match status" value="1"/>
</dbReference>
<gene>
    <name evidence="7" type="primary">ftsB</name>
    <name evidence="9" type="ORF">CDH04_06135</name>
    <name evidence="10" type="ORF">FZC43_06135</name>
</gene>
<comment type="subcellular location">
    <subcellularLocation>
        <location evidence="7">Cell inner membrane</location>
        <topology evidence="7">Single-pass type II membrane protein</topology>
    </subcellularLocation>
    <text evidence="7">Localizes to the division septum.</text>
</comment>
<name>A0A2Z4XZ25_9GAMM</name>
<keyword evidence="5 7" id="KW-0472">Membrane</keyword>
<keyword evidence="1 7" id="KW-1003">Cell membrane</keyword>
<evidence type="ECO:0000256" key="8">
    <source>
        <dbReference type="SAM" id="Phobius"/>
    </source>
</evidence>
<dbReference type="PANTHER" id="PTHR37485">
    <property type="entry name" value="CELL DIVISION PROTEIN FTSB"/>
    <property type="match status" value="1"/>
</dbReference>
<evidence type="ECO:0000256" key="7">
    <source>
        <dbReference type="HAMAP-Rule" id="MF_00599"/>
    </source>
</evidence>
<proteinExistence type="inferred from homology"/>
<reference evidence="10 12" key="2">
    <citation type="submission" date="2019-08" db="EMBL/GenBank/DDBJ databases">
        <title>Complete genome sequences of Francisella adeliensis (FSC1325 and FSC1326).</title>
        <authorList>
            <person name="Ohrman C."/>
            <person name="Uneklint I."/>
            <person name="Vallesi A."/>
            <person name="Karlsson L."/>
            <person name="Sjodin A."/>
        </authorList>
    </citation>
    <scope>NUCLEOTIDE SEQUENCE [LARGE SCALE GENOMIC DNA]</scope>
    <source>
        <strain evidence="10 12">FSC1325</strain>
    </source>
</reference>
<dbReference type="GO" id="GO:0005886">
    <property type="term" value="C:plasma membrane"/>
    <property type="evidence" value="ECO:0007669"/>
    <property type="project" value="UniProtKB-SubCell"/>
</dbReference>
<dbReference type="GO" id="GO:0043093">
    <property type="term" value="P:FtsZ-dependent cytokinesis"/>
    <property type="evidence" value="ECO:0007669"/>
    <property type="project" value="UniProtKB-UniRule"/>
</dbReference>
<evidence type="ECO:0000256" key="5">
    <source>
        <dbReference type="ARBA" id="ARBA00023136"/>
    </source>
</evidence>
<organism evidence="9 11">
    <name type="scientific">Francisella adeliensis</name>
    <dbReference type="NCBI Taxonomy" id="2007306"/>
    <lineage>
        <taxon>Bacteria</taxon>
        <taxon>Pseudomonadati</taxon>
        <taxon>Pseudomonadota</taxon>
        <taxon>Gammaproteobacteria</taxon>
        <taxon>Thiotrichales</taxon>
        <taxon>Francisellaceae</taxon>
        <taxon>Francisella</taxon>
    </lineage>
</organism>
<evidence type="ECO:0000256" key="6">
    <source>
        <dbReference type="ARBA" id="ARBA00023306"/>
    </source>
</evidence>
<dbReference type="Proteomes" id="UP000681131">
    <property type="component" value="Chromosome"/>
</dbReference>
<comment type="similarity">
    <text evidence="7">Belongs to the FtsB family.</text>
</comment>
<dbReference type="InterPro" id="IPR023081">
    <property type="entry name" value="Cell_div_FtsB"/>
</dbReference>
<dbReference type="OrthoDB" id="7061211at2"/>
<dbReference type="GO" id="GO:0030428">
    <property type="term" value="C:cell septum"/>
    <property type="evidence" value="ECO:0007669"/>
    <property type="project" value="TreeGrafter"/>
</dbReference>
<dbReference type="Pfam" id="PF04977">
    <property type="entry name" value="DivIC"/>
    <property type="match status" value="1"/>
</dbReference>
<keyword evidence="3 7" id="KW-0812">Transmembrane</keyword>
<evidence type="ECO:0000256" key="2">
    <source>
        <dbReference type="ARBA" id="ARBA00022618"/>
    </source>
</evidence>
<evidence type="ECO:0000313" key="9">
    <source>
        <dbReference type="EMBL" id="AXA34014.1"/>
    </source>
</evidence>
<evidence type="ECO:0000313" key="11">
    <source>
        <dbReference type="Proteomes" id="UP000251120"/>
    </source>
</evidence>
<dbReference type="EMBL" id="CP021781">
    <property type="protein sequence ID" value="AXA34014.1"/>
    <property type="molecule type" value="Genomic_DNA"/>
</dbReference>
<evidence type="ECO:0000313" key="12">
    <source>
        <dbReference type="Proteomes" id="UP000681131"/>
    </source>
</evidence>
<dbReference type="Proteomes" id="UP000251120">
    <property type="component" value="Chromosome"/>
</dbReference>
<dbReference type="InterPro" id="IPR007060">
    <property type="entry name" value="FtsL/DivIC"/>
</dbReference>
<protein>
    <recommendedName>
        <fullName evidence="7">Cell division protein FtsB</fullName>
    </recommendedName>
</protein>
<evidence type="ECO:0000313" key="10">
    <source>
        <dbReference type="EMBL" id="QIW12251.1"/>
    </source>
</evidence>
<keyword evidence="7" id="KW-0997">Cell inner membrane</keyword>
<evidence type="ECO:0000256" key="1">
    <source>
        <dbReference type="ARBA" id="ARBA00022475"/>
    </source>
</evidence>
<keyword evidence="4 7" id="KW-1133">Transmembrane helix</keyword>
<feature type="topological domain" description="Cytoplasmic" evidence="7">
    <location>
        <begin position="1"/>
        <end position="11"/>
    </location>
</feature>